<evidence type="ECO:0000313" key="10">
    <source>
        <dbReference type="EMBL" id="GEM46087.1"/>
    </source>
</evidence>
<evidence type="ECO:0000256" key="1">
    <source>
        <dbReference type="ARBA" id="ARBA00022598"/>
    </source>
</evidence>
<dbReference type="Proteomes" id="UP000321306">
    <property type="component" value="Unassembled WGS sequence"/>
</dbReference>
<dbReference type="AlphaFoldDB" id="A0A511N0V3"/>
<feature type="binding site" evidence="7">
    <location>
        <position position="150"/>
    </location>
    <ligand>
        <name>Zn(2+)</name>
        <dbReference type="ChEBI" id="CHEBI:29105"/>
    </ligand>
</feature>
<dbReference type="NCBIfam" id="TIGR03838">
    <property type="entry name" value="queuosine_YadB"/>
    <property type="match status" value="1"/>
</dbReference>
<dbReference type="SUPFAM" id="SSF52374">
    <property type="entry name" value="Nucleotidylyl transferase"/>
    <property type="match status" value="1"/>
</dbReference>
<feature type="binding site" evidence="7">
    <location>
        <position position="127"/>
    </location>
    <ligand>
        <name>Zn(2+)</name>
        <dbReference type="ChEBI" id="CHEBI:29105"/>
    </ligand>
</feature>
<accession>A0A511N0V3</accession>
<evidence type="ECO:0000256" key="4">
    <source>
        <dbReference type="ARBA" id="ARBA00022833"/>
    </source>
</evidence>
<feature type="binding site" evidence="7">
    <location>
        <position position="204"/>
    </location>
    <ligand>
        <name>L-glutamate</name>
        <dbReference type="ChEBI" id="CHEBI:29985"/>
    </ligand>
</feature>
<feature type="binding site" evidence="7">
    <location>
        <position position="263"/>
    </location>
    <ligand>
        <name>ATP</name>
        <dbReference type="ChEBI" id="CHEBI:30616"/>
    </ligand>
</feature>
<dbReference type="NCBIfam" id="NF004314">
    <property type="entry name" value="PRK05710.1-3"/>
    <property type="match status" value="1"/>
</dbReference>
<dbReference type="GO" id="GO:0004818">
    <property type="term" value="F:glutamate-tRNA ligase activity"/>
    <property type="evidence" value="ECO:0007669"/>
    <property type="project" value="TreeGrafter"/>
</dbReference>
<protein>
    <recommendedName>
        <fullName evidence="7">Glutamyl-Q tRNA(Asp) synthetase</fullName>
        <shortName evidence="7">Glu-Q-RSs</shortName>
        <ecNumber evidence="7">6.1.1.-</ecNumber>
    </recommendedName>
</protein>
<dbReference type="Pfam" id="PF00749">
    <property type="entry name" value="tRNA-synt_1c"/>
    <property type="match status" value="1"/>
</dbReference>
<keyword evidence="1 7" id="KW-0436">Ligase</keyword>
<keyword evidence="2 7" id="KW-0479">Metal-binding</keyword>
<evidence type="ECO:0000313" key="11">
    <source>
        <dbReference type="Proteomes" id="UP000321306"/>
    </source>
</evidence>
<dbReference type="InterPro" id="IPR014729">
    <property type="entry name" value="Rossmann-like_a/b/a_fold"/>
</dbReference>
<comment type="similarity">
    <text evidence="7">Belongs to the class-I aminoacyl-tRNA synthetase family. GluQ subfamily.</text>
</comment>
<keyword evidence="5 7" id="KW-0067">ATP-binding</keyword>
<keyword evidence="8" id="KW-0648">Protein biosynthesis</keyword>
<evidence type="ECO:0000256" key="2">
    <source>
        <dbReference type="ARBA" id="ARBA00022723"/>
    </source>
</evidence>
<dbReference type="PANTHER" id="PTHR43311:SF1">
    <property type="entry name" value="GLUTAMYL-Q TRNA(ASP) SYNTHETASE"/>
    <property type="match status" value="1"/>
</dbReference>
<dbReference type="PANTHER" id="PTHR43311">
    <property type="entry name" value="GLUTAMATE--TRNA LIGASE"/>
    <property type="match status" value="1"/>
</dbReference>
<feature type="short sequence motif" description="'HIGH' region" evidence="7">
    <location>
        <begin position="41"/>
        <end position="51"/>
    </location>
</feature>
<dbReference type="Gene3D" id="3.40.50.620">
    <property type="entry name" value="HUPs"/>
    <property type="match status" value="1"/>
</dbReference>
<keyword evidence="4 7" id="KW-0862">Zinc</keyword>
<evidence type="ECO:0000256" key="8">
    <source>
        <dbReference type="RuleBase" id="RU363037"/>
    </source>
</evidence>
<dbReference type="PRINTS" id="PR00987">
    <property type="entry name" value="TRNASYNTHGLU"/>
</dbReference>
<dbReference type="PROSITE" id="PS00178">
    <property type="entry name" value="AA_TRNA_LIGASE_I"/>
    <property type="match status" value="1"/>
</dbReference>
<dbReference type="InterPro" id="IPR001412">
    <property type="entry name" value="aa-tRNA-synth_I_CS"/>
</dbReference>
<comment type="function">
    <text evidence="7">Catalyzes the tRNA-independent activation of glutamate in presence of ATP and the subsequent transfer of glutamate onto a tRNA(Asp). Glutamate is transferred on the 2-amino-5-(4,5-dihydroxy-2-cyclopenten-1-yl) moiety of the queuosine in the wobble position of the QUC anticodon.</text>
</comment>
<evidence type="ECO:0000256" key="7">
    <source>
        <dbReference type="HAMAP-Rule" id="MF_01428"/>
    </source>
</evidence>
<dbReference type="HAMAP" id="MF_01428">
    <property type="entry name" value="Glu_Q_tRNA_synth"/>
    <property type="match status" value="1"/>
</dbReference>
<dbReference type="GO" id="GO:0006400">
    <property type="term" value="P:tRNA modification"/>
    <property type="evidence" value="ECO:0007669"/>
    <property type="project" value="InterPro"/>
</dbReference>
<dbReference type="GO" id="GO:0006424">
    <property type="term" value="P:glutamyl-tRNA aminoacylation"/>
    <property type="evidence" value="ECO:0007669"/>
    <property type="project" value="InterPro"/>
</dbReference>
<evidence type="ECO:0000256" key="3">
    <source>
        <dbReference type="ARBA" id="ARBA00022741"/>
    </source>
</evidence>
<keyword evidence="11" id="KW-1185">Reference proteome</keyword>
<feature type="domain" description="Glutamyl/glutaminyl-tRNA synthetase class Ib catalytic" evidence="9">
    <location>
        <begin position="35"/>
        <end position="294"/>
    </location>
</feature>
<evidence type="ECO:0000256" key="5">
    <source>
        <dbReference type="ARBA" id="ARBA00022840"/>
    </source>
</evidence>
<comment type="caution">
    <text evidence="10">The sequence shown here is derived from an EMBL/GenBank/DDBJ whole genome shotgun (WGS) entry which is preliminary data.</text>
</comment>
<feature type="binding site" evidence="7">
    <location>
        <position position="125"/>
    </location>
    <ligand>
        <name>Zn(2+)</name>
        <dbReference type="ChEBI" id="CHEBI:29105"/>
    </ligand>
</feature>
<sequence>MLEAADVTGCVADCAEWLSIMTETGKTNLNVDSPVVGRYAPSPTGNMHLGNARTALLAWLHARAQGGRFILRFEDLDHTRVRPFAYDSIRKDLEWLGLDWDEEHIQSERLHLYEEAFQKLDTYPCTCSRKDILESASAPHGAELVYPGTCLQGELKPDRPVSWRWNVPDLIITVQDHLMGTLTQNLKSEVGDFVLKRNDGVFAYHLAVVVDDALMGVTEVVRGADLFTATPRQVALQQVLGCSVPEYWHVPLMADFQGVRLAKRNGAPSVSDLRNNNMNPHAIVSQLTKSLGYDVPGTISARELLSSPLAKLDNSYKKFLDSSL</sequence>
<evidence type="ECO:0000256" key="6">
    <source>
        <dbReference type="ARBA" id="ARBA00023146"/>
    </source>
</evidence>
<dbReference type="GO" id="GO:0005829">
    <property type="term" value="C:cytosol"/>
    <property type="evidence" value="ECO:0007669"/>
    <property type="project" value="TreeGrafter"/>
</dbReference>
<dbReference type="NCBIfam" id="NF004315">
    <property type="entry name" value="PRK05710.1-4"/>
    <property type="match status" value="1"/>
</dbReference>
<feature type="binding site" evidence="7">
    <location>
        <begin position="38"/>
        <end position="42"/>
    </location>
    <ligand>
        <name>L-glutamate</name>
        <dbReference type="ChEBI" id="CHEBI:29985"/>
    </ligand>
</feature>
<reference evidence="10 11" key="1">
    <citation type="submission" date="2019-07" db="EMBL/GenBank/DDBJ databases">
        <title>Whole genome shotgun sequence of Deinococcus cellulosilyticus NBRC 106333.</title>
        <authorList>
            <person name="Hosoyama A."/>
            <person name="Uohara A."/>
            <person name="Ohji S."/>
            <person name="Ichikawa N."/>
        </authorList>
    </citation>
    <scope>NUCLEOTIDE SEQUENCE [LARGE SCALE GENOMIC DNA]</scope>
    <source>
        <strain evidence="10 11">NBRC 106333</strain>
    </source>
</reference>
<proteinExistence type="inferred from homology"/>
<feature type="short sequence motif" description="'KMSKS' region" evidence="7">
    <location>
        <begin position="260"/>
        <end position="264"/>
    </location>
</feature>
<feature type="binding site" evidence="7">
    <location>
        <position position="222"/>
    </location>
    <ligand>
        <name>L-glutamate</name>
        <dbReference type="ChEBI" id="CHEBI:29985"/>
    </ligand>
</feature>
<dbReference type="InterPro" id="IPR020058">
    <property type="entry name" value="Glu/Gln-tRNA-synth_Ib_cat-dom"/>
</dbReference>
<name>A0A511N0V3_DEIC1</name>
<keyword evidence="3 7" id="KW-0547">Nucleotide-binding</keyword>
<dbReference type="GO" id="GO:0008270">
    <property type="term" value="F:zinc ion binding"/>
    <property type="evidence" value="ECO:0007669"/>
    <property type="project" value="UniProtKB-UniRule"/>
</dbReference>
<dbReference type="GO" id="GO:0005524">
    <property type="term" value="F:ATP binding"/>
    <property type="evidence" value="ECO:0007669"/>
    <property type="project" value="UniProtKB-KW"/>
</dbReference>
<dbReference type="InterPro" id="IPR000924">
    <property type="entry name" value="Glu/Gln-tRNA-synth"/>
</dbReference>
<evidence type="ECO:0000259" key="9">
    <source>
        <dbReference type="Pfam" id="PF00749"/>
    </source>
</evidence>
<organism evidence="10 11">
    <name type="scientific">Deinococcus cellulosilyticus (strain DSM 18568 / NBRC 106333 / KACC 11606 / 5516J-15)</name>
    <dbReference type="NCBI Taxonomy" id="1223518"/>
    <lineage>
        <taxon>Bacteria</taxon>
        <taxon>Thermotogati</taxon>
        <taxon>Deinococcota</taxon>
        <taxon>Deinococci</taxon>
        <taxon>Deinococcales</taxon>
        <taxon>Deinococcaceae</taxon>
        <taxon>Deinococcus</taxon>
    </lineage>
</organism>
<feature type="binding site" evidence="7">
    <location>
        <position position="74"/>
    </location>
    <ligand>
        <name>L-glutamate</name>
        <dbReference type="ChEBI" id="CHEBI:29985"/>
    </ligand>
</feature>
<dbReference type="InterPro" id="IPR022380">
    <property type="entry name" value="Glu-Q_tRNA(Asp)_Synthase"/>
</dbReference>
<feature type="binding site" evidence="7">
    <location>
        <position position="146"/>
    </location>
    <ligand>
        <name>Zn(2+)</name>
        <dbReference type="ChEBI" id="CHEBI:29105"/>
    </ligand>
</feature>
<comment type="cofactor">
    <cofactor evidence="7">
        <name>Zn(2+)</name>
        <dbReference type="ChEBI" id="CHEBI:29105"/>
    </cofactor>
    <text evidence="7">Binds 1 zinc ion per subunit.</text>
</comment>
<keyword evidence="6 7" id="KW-0030">Aminoacyl-tRNA synthetase</keyword>
<gene>
    <name evidence="7 10" type="primary">gluQ</name>
    <name evidence="10" type="ORF">DC3_17220</name>
</gene>
<dbReference type="InterPro" id="IPR049940">
    <property type="entry name" value="GluQ/Sye"/>
</dbReference>
<dbReference type="EMBL" id="BJXB01000006">
    <property type="protein sequence ID" value="GEM46087.1"/>
    <property type="molecule type" value="Genomic_DNA"/>
</dbReference>
<dbReference type="EC" id="6.1.1.-" evidence="7"/>